<evidence type="ECO:0000313" key="3">
    <source>
        <dbReference type="EMBL" id="OTF71705.1"/>
    </source>
</evidence>
<feature type="region of interest" description="Disordered" evidence="1">
    <location>
        <begin position="1"/>
        <end position="21"/>
    </location>
</feature>
<feature type="compositionally biased region" description="Polar residues" evidence="1">
    <location>
        <begin position="1"/>
        <end position="11"/>
    </location>
</feature>
<keyword evidence="4" id="KW-1185">Reference proteome</keyword>
<reference evidence="3 4" key="1">
    <citation type="submission" date="2017-03" db="EMBL/GenBank/DDBJ databases">
        <title>Genome Survey of Euroglyphus maynei.</title>
        <authorList>
            <person name="Arlian L.G."/>
            <person name="Morgan M.S."/>
            <person name="Rider S.D."/>
        </authorList>
    </citation>
    <scope>NUCLEOTIDE SEQUENCE [LARGE SCALE GENOMIC DNA]</scope>
    <source>
        <strain evidence="3">Arlian Lab</strain>
        <tissue evidence="3">Whole body</tissue>
    </source>
</reference>
<dbReference type="PANTHER" id="PTHR16064">
    <property type="entry name" value="BTB POZ DOMAIN CONTAINING 7"/>
    <property type="match status" value="1"/>
</dbReference>
<proteinExistence type="predicted"/>
<gene>
    <name evidence="3" type="ORF">BLA29_006844</name>
</gene>
<feature type="compositionally biased region" description="Low complexity" evidence="1">
    <location>
        <begin position="12"/>
        <end position="21"/>
    </location>
</feature>
<accession>A0A1Y3AX22</accession>
<dbReference type="PANTHER" id="PTHR16064:SF3">
    <property type="entry name" value="BTB_POZ DOMAIN-CONTAINING PROTEIN 7"/>
    <property type="match status" value="1"/>
</dbReference>
<dbReference type="GO" id="GO:0061138">
    <property type="term" value="P:morphogenesis of a branching epithelium"/>
    <property type="evidence" value="ECO:0007669"/>
    <property type="project" value="InterPro"/>
</dbReference>
<organism evidence="3 4">
    <name type="scientific">Euroglyphus maynei</name>
    <name type="common">Mayne's house dust mite</name>
    <dbReference type="NCBI Taxonomy" id="6958"/>
    <lineage>
        <taxon>Eukaryota</taxon>
        <taxon>Metazoa</taxon>
        <taxon>Ecdysozoa</taxon>
        <taxon>Arthropoda</taxon>
        <taxon>Chelicerata</taxon>
        <taxon>Arachnida</taxon>
        <taxon>Acari</taxon>
        <taxon>Acariformes</taxon>
        <taxon>Sarcoptiformes</taxon>
        <taxon>Astigmata</taxon>
        <taxon>Psoroptidia</taxon>
        <taxon>Analgoidea</taxon>
        <taxon>Pyroglyphidae</taxon>
        <taxon>Pyroglyphinae</taxon>
        <taxon>Euroglyphus</taxon>
    </lineage>
</organism>
<dbReference type="PROSITE" id="PS50097">
    <property type="entry name" value="BTB"/>
    <property type="match status" value="1"/>
</dbReference>
<feature type="non-terminal residue" evidence="3">
    <location>
        <position position="209"/>
    </location>
</feature>
<dbReference type="Pfam" id="PF00651">
    <property type="entry name" value="BTB"/>
    <property type="match status" value="1"/>
</dbReference>
<comment type="caution">
    <text evidence="3">The sequence shown here is derived from an EMBL/GenBank/DDBJ whole genome shotgun (WGS) entry which is preliminary data.</text>
</comment>
<dbReference type="SUPFAM" id="SSF54695">
    <property type="entry name" value="POZ domain"/>
    <property type="match status" value="1"/>
</dbReference>
<dbReference type="InterPro" id="IPR011333">
    <property type="entry name" value="SKP1/BTB/POZ_sf"/>
</dbReference>
<evidence type="ECO:0000256" key="1">
    <source>
        <dbReference type="SAM" id="MobiDB-lite"/>
    </source>
</evidence>
<dbReference type="OrthoDB" id="2347980at2759"/>
<dbReference type="InterPro" id="IPR000210">
    <property type="entry name" value="BTB/POZ_dom"/>
</dbReference>
<dbReference type="Proteomes" id="UP000194236">
    <property type="component" value="Unassembled WGS sequence"/>
</dbReference>
<dbReference type="AlphaFoldDB" id="A0A1Y3AX22"/>
<dbReference type="EMBL" id="MUJZ01059651">
    <property type="protein sequence ID" value="OTF71705.1"/>
    <property type="molecule type" value="Genomic_DNA"/>
</dbReference>
<feature type="domain" description="BTB" evidence="2">
    <location>
        <begin position="148"/>
        <end position="209"/>
    </location>
</feature>
<protein>
    <recommendedName>
        <fullName evidence="2">BTB domain-containing protein</fullName>
    </recommendedName>
</protein>
<dbReference type="Gene3D" id="3.30.710.10">
    <property type="entry name" value="Potassium Channel Kv1.1, Chain A"/>
    <property type="match status" value="1"/>
</dbReference>
<evidence type="ECO:0000259" key="2">
    <source>
        <dbReference type="PROSITE" id="PS50097"/>
    </source>
</evidence>
<sequence>MGANNSSQYFGSYQSSDSKSSVSTFDTITDVTCSSISANNNNTNHHGLFLNSSESTVNSLGLIFSSKDKKLKKLKQKIKTKLKKCSHHSQVFTEFAQSLSTQELAQIYNEYRAAYFMKELYLHAESARPIASSIRNDLSELYDLKHNSDITLVYKGVDFPVHKAIVCVRCPFFRELLGKLPQGSTVSVNLDIQGLRVELFNDLLKYLYS</sequence>
<evidence type="ECO:0000313" key="4">
    <source>
        <dbReference type="Proteomes" id="UP000194236"/>
    </source>
</evidence>
<dbReference type="InterPro" id="IPR042345">
    <property type="entry name" value="Btbd7"/>
</dbReference>
<name>A0A1Y3AX22_EURMA</name>